<evidence type="ECO:0000256" key="4">
    <source>
        <dbReference type="ARBA" id="ARBA00022597"/>
    </source>
</evidence>
<dbReference type="Pfam" id="PF00358">
    <property type="entry name" value="PTS_EIIA_1"/>
    <property type="match status" value="1"/>
</dbReference>
<feature type="domain" description="PTS EIIB type-1" evidence="15">
    <location>
        <begin position="189"/>
        <end position="271"/>
    </location>
</feature>
<evidence type="ECO:0000259" key="15">
    <source>
        <dbReference type="PROSITE" id="PS51098"/>
    </source>
</evidence>
<protein>
    <submittedName>
        <fullName evidence="17">PTS system, beta-glucoside-specific IIABC component</fullName>
    </submittedName>
</protein>
<feature type="domain" description="PTS EIIA type-1" evidence="14">
    <location>
        <begin position="26"/>
        <end position="131"/>
    </location>
</feature>
<feature type="transmembrane region" description="Helical" evidence="13">
    <location>
        <begin position="546"/>
        <end position="568"/>
    </location>
</feature>
<dbReference type="Proteomes" id="UP000232230">
    <property type="component" value="Chromosome"/>
</dbReference>
<dbReference type="SUPFAM" id="SSF51261">
    <property type="entry name" value="Duplicated hybrid motif"/>
    <property type="match status" value="1"/>
</dbReference>
<dbReference type="NCBIfam" id="TIGR00830">
    <property type="entry name" value="PTBA"/>
    <property type="match status" value="1"/>
</dbReference>
<gene>
    <name evidence="17" type="primary">bglF</name>
    <name evidence="17" type="ORF">ESOMN_v1c03500</name>
</gene>
<feature type="transmembrane region" description="Helical" evidence="13">
    <location>
        <begin position="439"/>
        <end position="459"/>
    </location>
</feature>
<dbReference type="GO" id="GO:0090588">
    <property type="term" value="F:protein-phosphocysteine-N-acetylmuramate phosphotransferase system transporter activity"/>
    <property type="evidence" value="ECO:0007669"/>
    <property type="project" value="TreeGrafter"/>
</dbReference>
<dbReference type="GO" id="GO:0008982">
    <property type="term" value="F:protein-N(PI)-phosphohistidine-sugar phosphotransferase activity"/>
    <property type="evidence" value="ECO:0007669"/>
    <property type="project" value="InterPro"/>
</dbReference>
<evidence type="ECO:0000313" key="17">
    <source>
        <dbReference type="EMBL" id="ATZ18732.1"/>
    </source>
</evidence>
<keyword evidence="18" id="KW-1185">Reference proteome</keyword>
<feature type="transmembrane region" description="Helical" evidence="13">
    <location>
        <begin position="662"/>
        <end position="684"/>
    </location>
</feature>
<feature type="domain" description="PTS EIIC type-1" evidence="16">
    <location>
        <begin position="289"/>
        <end position="694"/>
    </location>
</feature>
<dbReference type="PROSITE" id="PS01035">
    <property type="entry name" value="PTS_EIIB_TYPE_1_CYS"/>
    <property type="match status" value="1"/>
</dbReference>
<dbReference type="CDD" id="cd00212">
    <property type="entry name" value="PTS_IIB_glc"/>
    <property type="match status" value="1"/>
</dbReference>
<dbReference type="PANTHER" id="PTHR30175">
    <property type="entry name" value="PHOSPHOTRANSFERASE SYSTEM TRANSPORT PROTEIN"/>
    <property type="match status" value="1"/>
</dbReference>
<dbReference type="InterPro" id="IPR001996">
    <property type="entry name" value="PTS_IIB_1"/>
</dbReference>
<proteinExistence type="predicted"/>
<keyword evidence="12" id="KW-0175">Coiled coil</keyword>
<dbReference type="KEGG" id="esx:ESOMN_v1c03500"/>
<dbReference type="GO" id="GO:0009401">
    <property type="term" value="P:phosphoenolpyruvate-dependent sugar phosphotransferase system"/>
    <property type="evidence" value="ECO:0007669"/>
    <property type="project" value="UniProtKB-KW"/>
</dbReference>
<evidence type="ECO:0000256" key="11">
    <source>
        <dbReference type="PROSITE-ProRule" id="PRU00421"/>
    </source>
</evidence>
<comment type="subcellular location">
    <subcellularLocation>
        <location evidence="1">Cell membrane</location>
        <topology evidence="1">Multi-pass membrane protein</topology>
    </subcellularLocation>
</comment>
<keyword evidence="7 13" id="KW-0812">Transmembrane</keyword>
<dbReference type="GO" id="GO:0005886">
    <property type="term" value="C:plasma membrane"/>
    <property type="evidence" value="ECO:0007669"/>
    <property type="project" value="UniProtKB-SubCell"/>
</dbReference>
<keyword evidence="10 13" id="KW-0472">Membrane</keyword>
<dbReference type="SUPFAM" id="SSF55604">
    <property type="entry name" value="Glucose permease domain IIB"/>
    <property type="match status" value="1"/>
</dbReference>
<sequence>MSVPPQKINIFAPCDGEIKKLKDLNDGVFSKGMLGNGFFIIPKNNEFYTPLEDAKISLITDTKHAYFFELENNINLLMHIGIDTVKLNGIPFKEHVSINQKVNLNTKIVDVDLEYIKSMGLQTQVPITLDVDTKNSKYIFKFNKKGNVKRGELIGYFELKEDKKNPNKFLNNKNNIDFEDYFNQKDFYTKLALKINELVGLKNNYNDVYNCMTRLRFKIKNKNLVQEKQIRQIEGVKGIIWNNNELQIVIGQDVYKVKDAIISFNNGINLQDFTLKNNQKENLVKKFFSIISGIMVPLIPLLIGAGLMMGIVSILQISNLMPKIVYTIPDGQLLPTNTYFIQDVNVFWGILKVTSDVPLKFLALFTAISASKYFNFNPLLGAGIGLIISNPILFYGSGFGDKGIQWDLITTNVNPDPTTNPAWFGFSKIPIMIFANRPFVAMLSIFVASKLDVWIKGWIHPSLELVFRPFVVLLTIALLTFFVIGPIYYIIETIIAGLMYYLTLAPFGIAQAILSLFWPILVVFGIHLPVSTLIQVQSFAQGQVSALLPAAAMTQWGSVGALLGLLIISKNSKTKNEAIGALPPGIMGITEPAIYGVTLPRFKPFVAACLGGAIGGLFIGAMGVSSRVSSGLGVFGFIGYFSDPVDPSSAPTNLLPNIQNGLFFILASLIACASSIVFTSLLHVERIKETSLIQKINNNIVKFVKLSSIFSEETFNKFKSEIKAISFNVSKEEKKEIKKLEKQILKNANLKELYNSLLKKDKKIKNLLLKKGQKAVKNNDTLKVEKIYEKHITDIYGNKKRQLQEQIKLENEKINFDLLKTLVAKNKNTILENIQKIDKEFNTNILKYQNEYLNALNSLLIFYNEAQPIEIEQSILNDFNDLKLNLQTNGKKEKTRKAI</sequence>
<feature type="transmembrane region" description="Helical" evidence="13">
    <location>
        <begin position="498"/>
        <end position="526"/>
    </location>
</feature>
<dbReference type="InterPro" id="IPR001127">
    <property type="entry name" value="PTS_EIIA_1_perm"/>
</dbReference>
<dbReference type="Pfam" id="PF00367">
    <property type="entry name" value="PTS_EIIB"/>
    <property type="match status" value="1"/>
</dbReference>
<feature type="active site" description="Phosphocysteine intermediate; for EIIB activity" evidence="11">
    <location>
        <position position="211"/>
    </location>
</feature>
<keyword evidence="4" id="KW-0762">Sugar transport</keyword>
<evidence type="ECO:0000256" key="7">
    <source>
        <dbReference type="ARBA" id="ARBA00022692"/>
    </source>
</evidence>
<evidence type="ECO:0000313" key="18">
    <source>
        <dbReference type="Proteomes" id="UP000232230"/>
    </source>
</evidence>
<evidence type="ECO:0000256" key="2">
    <source>
        <dbReference type="ARBA" id="ARBA00022448"/>
    </source>
</evidence>
<evidence type="ECO:0000256" key="3">
    <source>
        <dbReference type="ARBA" id="ARBA00022475"/>
    </source>
</evidence>
<dbReference type="InterPro" id="IPR013013">
    <property type="entry name" value="PTS_EIIC_1"/>
</dbReference>
<dbReference type="Gene3D" id="3.30.1360.60">
    <property type="entry name" value="Glucose permease domain IIB"/>
    <property type="match status" value="1"/>
</dbReference>
<reference evidence="17 18" key="1">
    <citation type="submission" date="2017-11" db="EMBL/GenBank/DDBJ databases">
        <title>Genome sequence of Entomoplasma somnilux PYAN-1 (ATCC 49194).</title>
        <authorList>
            <person name="Lo W.-S."/>
            <person name="Gasparich G.E."/>
            <person name="Kuo C.-H."/>
        </authorList>
    </citation>
    <scope>NUCLEOTIDE SEQUENCE [LARGE SCALE GENOMIC DNA]</scope>
    <source>
        <strain evidence="17 18">PYAN-1</strain>
    </source>
</reference>
<evidence type="ECO:0000256" key="13">
    <source>
        <dbReference type="SAM" id="Phobius"/>
    </source>
</evidence>
<keyword evidence="9 13" id="KW-1133">Transmembrane helix</keyword>
<dbReference type="RefSeq" id="WP_024863255.1">
    <property type="nucleotide sequence ID" value="NZ_CP024965.1"/>
</dbReference>
<evidence type="ECO:0000256" key="12">
    <source>
        <dbReference type="SAM" id="Coils"/>
    </source>
</evidence>
<dbReference type="Gene3D" id="2.70.70.10">
    <property type="entry name" value="Glucose Permease (Domain IIA)"/>
    <property type="match status" value="1"/>
</dbReference>
<dbReference type="PROSITE" id="PS51093">
    <property type="entry name" value="PTS_EIIA_TYPE_1"/>
    <property type="match status" value="1"/>
</dbReference>
<dbReference type="InterPro" id="IPR036878">
    <property type="entry name" value="Glu_permease_IIB"/>
</dbReference>
<keyword evidence="6" id="KW-0598">Phosphotransferase system</keyword>
<feature type="transmembrane region" description="Helical" evidence="13">
    <location>
        <begin position="287"/>
        <end position="315"/>
    </location>
</feature>
<evidence type="ECO:0000256" key="8">
    <source>
        <dbReference type="ARBA" id="ARBA00022777"/>
    </source>
</evidence>
<dbReference type="PANTHER" id="PTHR30175:SF3">
    <property type="entry name" value="PTS SYSTEM N-ACETYLMURAMIC ACID-SPECIFIC EIIBC COMPONENT"/>
    <property type="match status" value="1"/>
</dbReference>
<dbReference type="InterPro" id="IPR018113">
    <property type="entry name" value="PTrfase_EIIB_Cys"/>
</dbReference>
<dbReference type="InterPro" id="IPR011055">
    <property type="entry name" value="Dup_hybrid_motif"/>
</dbReference>
<evidence type="ECO:0000256" key="1">
    <source>
        <dbReference type="ARBA" id="ARBA00004651"/>
    </source>
</evidence>
<evidence type="ECO:0000256" key="10">
    <source>
        <dbReference type="ARBA" id="ARBA00023136"/>
    </source>
</evidence>
<feature type="coiled-coil region" evidence="12">
    <location>
        <begin position="730"/>
        <end position="760"/>
    </location>
</feature>
<keyword evidence="8" id="KW-0418">Kinase</keyword>
<dbReference type="GO" id="GO:0016301">
    <property type="term" value="F:kinase activity"/>
    <property type="evidence" value="ECO:0007669"/>
    <property type="project" value="UniProtKB-KW"/>
</dbReference>
<dbReference type="PROSITE" id="PS51098">
    <property type="entry name" value="PTS_EIIB_TYPE_1"/>
    <property type="match status" value="1"/>
</dbReference>
<feature type="transmembrane region" description="Helical" evidence="13">
    <location>
        <begin position="465"/>
        <end position="491"/>
    </location>
</feature>
<dbReference type="InterPro" id="IPR003352">
    <property type="entry name" value="PTS_EIIC"/>
</dbReference>
<organism evidence="17 18">
    <name type="scientific">Williamsoniiplasma somnilux</name>
    <dbReference type="NCBI Taxonomy" id="215578"/>
    <lineage>
        <taxon>Bacteria</taxon>
        <taxon>Bacillati</taxon>
        <taxon>Mycoplasmatota</taxon>
        <taxon>Mollicutes</taxon>
        <taxon>Entomoplasmatales</taxon>
        <taxon>Williamsoniiplasma</taxon>
    </lineage>
</organism>
<name>A0A2K8NY28_9MOLU</name>
<dbReference type="Pfam" id="PF02378">
    <property type="entry name" value="PTS_EIIC"/>
    <property type="match status" value="1"/>
</dbReference>
<evidence type="ECO:0000256" key="9">
    <source>
        <dbReference type="ARBA" id="ARBA00022989"/>
    </source>
</evidence>
<accession>A0A2K8NY28</accession>
<evidence type="ECO:0000256" key="6">
    <source>
        <dbReference type="ARBA" id="ARBA00022683"/>
    </source>
</evidence>
<dbReference type="InterPro" id="IPR050558">
    <property type="entry name" value="PTS_Sugar-Specific_Components"/>
</dbReference>
<keyword evidence="5" id="KW-0808">Transferase</keyword>
<evidence type="ECO:0000256" key="5">
    <source>
        <dbReference type="ARBA" id="ARBA00022679"/>
    </source>
</evidence>
<dbReference type="EMBL" id="CP024965">
    <property type="protein sequence ID" value="ATZ18732.1"/>
    <property type="molecule type" value="Genomic_DNA"/>
</dbReference>
<keyword evidence="2" id="KW-0813">Transport</keyword>
<keyword evidence="3" id="KW-1003">Cell membrane</keyword>
<dbReference type="PROSITE" id="PS51103">
    <property type="entry name" value="PTS_EIIC_TYPE_1"/>
    <property type="match status" value="1"/>
</dbReference>
<evidence type="ECO:0000259" key="14">
    <source>
        <dbReference type="PROSITE" id="PS51093"/>
    </source>
</evidence>
<dbReference type="AlphaFoldDB" id="A0A2K8NY28"/>
<evidence type="ECO:0000259" key="16">
    <source>
        <dbReference type="PROSITE" id="PS51103"/>
    </source>
</evidence>
<feature type="transmembrane region" description="Helical" evidence="13">
    <location>
        <begin position="605"/>
        <end position="624"/>
    </location>
</feature>